<feature type="region of interest" description="Disordered" evidence="1">
    <location>
        <begin position="1"/>
        <end position="79"/>
    </location>
</feature>
<reference evidence="2" key="1">
    <citation type="thesis" date="2020" institute="ProQuest LLC" country="789 East Eisenhower Parkway, Ann Arbor, MI, USA">
        <title>Comparative Genomics and Chromosome Evolution.</title>
        <authorList>
            <person name="Mudd A.B."/>
        </authorList>
    </citation>
    <scope>NUCLEOTIDE SEQUENCE</scope>
    <source>
        <strain evidence="2">237g6f4</strain>
        <tissue evidence="2">Blood</tissue>
    </source>
</reference>
<feature type="compositionally biased region" description="Polar residues" evidence="1">
    <location>
        <begin position="47"/>
        <end position="56"/>
    </location>
</feature>
<proteinExistence type="predicted"/>
<feature type="compositionally biased region" description="Acidic residues" evidence="1">
    <location>
        <begin position="67"/>
        <end position="77"/>
    </location>
</feature>
<accession>A0AAV6YQ32</accession>
<name>A0AAV6YQ32_ENGPU</name>
<evidence type="ECO:0000313" key="3">
    <source>
        <dbReference type="Proteomes" id="UP000824782"/>
    </source>
</evidence>
<sequence>MRHPSSVRQGYATMMHMPPQDAPHSQRPSRRLIHPPQPEEMYATIKTRATTRSNGQPYPENHTSDGAGEEEEEEDSDTLTVVTNAYSEDCEETDTGAAMCAANHPQANR</sequence>
<evidence type="ECO:0000313" key="2">
    <source>
        <dbReference type="EMBL" id="KAG8536138.1"/>
    </source>
</evidence>
<dbReference type="EMBL" id="WNYA01049659">
    <property type="protein sequence ID" value="KAG8536138.1"/>
    <property type="molecule type" value="Genomic_DNA"/>
</dbReference>
<organism evidence="2 3">
    <name type="scientific">Engystomops pustulosus</name>
    <name type="common">Tungara frog</name>
    <name type="synonym">Physalaemus pustulosus</name>
    <dbReference type="NCBI Taxonomy" id="76066"/>
    <lineage>
        <taxon>Eukaryota</taxon>
        <taxon>Metazoa</taxon>
        <taxon>Chordata</taxon>
        <taxon>Craniata</taxon>
        <taxon>Vertebrata</taxon>
        <taxon>Euteleostomi</taxon>
        <taxon>Amphibia</taxon>
        <taxon>Batrachia</taxon>
        <taxon>Anura</taxon>
        <taxon>Neobatrachia</taxon>
        <taxon>Hyloidea</taxon>
        <taxon>Leptodactylidae</taxon>
        <taxon>Leiuperinae</taxon>
        <taxon>Engystomops</taxon>
    </lineage>
</organism>
<evidence type="ECO:0000256" key="1">
    <source>
        <dbReference type="SAM" id="MobiDB-lite"/>
    </source>
</evidence>
<comment type="caution">
    <text evidence="2">The sequence shown here is derived from an EMBL/GenBank/DDBJ whole genome shotgun (WGS) entry which is preliminary data.</text>
</comment>
<protein>
    <submittedName>
        <fullName evidence="2">Uncharacterized protein</fullName>
    </submittedName>
</protein>
<gene>
    <name evidence="2" type="ORF">GDO81_027034</name>
</gene>
<dbReference type="AlphaFoldDB" id="A0AAV6YQ32"/>
<keyword evidence="3" id="KW-1185">Reference proteome</keyword>
<dbReference type="Proteomes" id="UP000824782">
    <property type="component" value="Unassembled WGS sequence"/>
</dbReference>